<dbReference type="CDD" id="cd03817">
    <property type="entry name" value="GT4_UGDG-like"/>
    <property type="match status" value="1"/>
</dbReference>
<dbReference type="RefSeq" id="WP_152946499.1">
    <property type="nucleotide sequence ID" value="NZ_WHYR01000021.1"/>
</dbReference>
<evidence type="ECO:0000259" key="1">
    <source>
        <dbReference type="Pfam" id="PF00534"/>
    </source>
</evidence>
<accession>A0A6N7IQW9</accession>
<dbReference type="InterPro" id="IPR050194">
    <property type="entry name" value="Glycosyltransferase_grp1"/>
</dbReference>
<dbReference type="PANTHER" id="PTHR45947">
    <property type="entry name" value="SULFOQUINOVOSYL TRANSFERASE SQD2"/>
    <property type="match status" value="1"/>
</dbReference>
<dbReference type="Gene3D" id="3.40.50.2000">
    <property type="entry name" value="Glycogen Phosphorylase B"/>
    <property type="match status" value="2"/>
</dbReference>
<sequence>MKIAVFTDSYRPYTSGVVHSIETFTCELTALGHEIYIFAPSYPHCRNENRVFRFPSIPAPTNRDFTLAIPFSPRLNSVISKWQPDIIHVHSPFLLGQVGARFARKLGVPLVFTFHTLYDHYVHYVPFARNLTRALTRRYCRDFCNQCHLVITPTSVIGKHLKEMGVKTRICNIPTGIKLEDFAEADSNWLQSQFGLNREEKILLFVGRLGREKNIDFLLKAFARITKELPQTRLVLVGGGPEESNLKKLATRLGIASRVLFTGPLARMEVIKCYRSADLFVFASKTETQGLVLAEARASGLPVVAVKAFGTSEMVVDGDDGFLTGESIPEFTSHIKKLLAEDDLRQRMSVRARINAQSLSSRNCALKLSSEYSTLLENKNFLRKTV</sequence>
<dbReference type="InterPro" id="IPR001296">
    <property type="entry name" value="Glyco_trans_1"/>
</dbReference>
<keyword evidence="3" id="KW-0808">Transferase</keyword>
<dbReference type="Proteomes" id="UP000441717">
    <property type="component" value="Unassembled WGS sequence"/>
</dbReference>
<feature type="domain" description="Glycosyltransferase subfamily 4-like N-terminal" evidence="2">
    <location>
        <begin position="15"/>
        <end position="180"/>
    </location>
</feature>
<dbReference type="EMBL" id="WHYR01000021">
    <property type="protein sequence ID" value="MQL52420.1"/>
    <property type="molecule type" value="Genomic_DNA"/>
</dbReference>
<evidence type="ECO:0000313" key="3">
    <source>
        <dbReference type="EMBL" id="MQL52420.1"/>
    </source>
</evidence>
<proteinExistence type="predicted"/>
<dbReference type="Pfam" id="PF00534">
    <property type="entry name" value="Glycos_transf_1"/>
    <property type="match status" value="1"/>
</dbReference>
<reference evidence="3 4" key="1">
    <citation type="submission" date="2019-10" db="EMBL/GenBank/DDBJ databases">
        <title>Comparative genomics of sulfur disproportionating microorganisms.</title>
        <authorList>
            <person name="Ward L.M."/>
            <person name="Bertran E."/>
            <person name="Johnston D."/>
        </authorList>
    </citation>
    <scope>NUCLEOTIDE SEQUENCE [LARGE SCALE GENOMIC DNA]</scope>
    <source>
        <strain evidence="3 4">DSM 14055</strain>
    </source>
</reference>
<dbReference type="AlphaFoldDB" id="A0A6N7IQW9"/>
<dbReference type="Pfam" id="PF13439">
    <property type="entry name" value="Glyco_transf_4"/>
    <property type="match status" value="1"/>
</dbReference>
<gene>
    <name evidence="3" type="ORF">GFC01_09115</name>
</gene>
<comment type="caution">
    <text evidence="3">The sequence shown here is derived from an EMBL/GenBank/DDBJ whole genome shotgun (WGS) entry which is preliminary data.</text>
</comment>
<organism evidence="3 4">
    <name type="scientific">Desulfofundulus thermobenzoicus</name>
    <dbReference type="NCBI Taxonomy" id="29376"/>
    <lineage>
        <taxon>Bacteria</taxon>
        <taxon>Bacillati</taxon>
        <taxon>Bacillota</taxon>
        <taxon>Clostridia</taxon>
        <taxon>Eubacteriales</taxon>
        <taxon>Peptococcaceae</taxon>
        <taxon>Desulfofundulus</taxon>
    </lineage>
</organism>
<dbReference type="GO" id="GO:0016757">
    <property type="term" value="F:glycosyltransferase activity"/>
    <property type="evidence" value="ECO:0007669"/>
    <property type="project" value="InterPro"/>
</dbReference>
<dbReference type="InterPro" id="IPR028098">
    <property type="entry name" value="Glyco_trans_4-like_N"/>
</dbReference>
<dbReference type="OrthoDB" id="9802525at2"/>
<evidence type="ECO:0000259" key="2">
    <source>
        <dbReference type="Pfam" id="PF13439"/>
    </source>
</evidence>
<evidence type="ECO:0000313" key="4">
    <source>
        <dbReference type="Proteomes" id="UP000441717"/>
    </source>
</evidence>
<keyword evidence="4" id="KW-1185">Reference proteome</keyword>
<protein>
    <submittedName>
        <fullName evidence="3">Glycosyltransferase</fullName>
    </submittedName>
</protein>
<dbReference type="PANTHER" id="PTHR45947:SF3">
    <property type="entry name" value="SULFOQUINOVOSYL TRANSFERASE SQD2"/>
    <property type="match status" value="1"/>
</dbReference>
<feature type="domain" description="Glycosyl transferase family 1" evidence="1">
    <location>
        <begin position="193"/>
        <end position="353"/>
    </location>
</feature>
<name>A0A6N7IQW9_9FIRM</name>
<dbReference type="SUPFAM" id="SSF53756">
    <property type="entry name" value="UDP-Glycosyltransferase/glycogen phosphorylase"/>
    <property type="match status" value="1"/>
</dbReference>